<sequence length="123" mass="13448">MKSGDLPGARKIDGKLQLPLPDLAEILEPTTCAPVVARTSASGSAPKPSRRRSRIGPRVAFIRAGQFWELVTRGLGLDDLAAELAAKWKSERDEMRREYAESVAERLAGELPEGAEREKRGPI</sequence>
<organism evidence="1 2">
    <name type="scientific">Oleiagrimonas citrea</name>
    <dbReference type="NCBI Taxonomy" id="1665687"/>
    <lineage>
        <taxon>Bacteria</taxon>
        <taxon>Pseudomonadati</taxon>
        <taxon>Pseudomonadota</taxon>
        <taxon>Gammaproteobacteria</taxon>
        <taxon>Lysobacterales</taxon>
        <taxon>Rhodanobacteraceae</taxon>
        <taxon>Oleiagrimonas</taxon>
    </lineage>
</organism>
<gene>
    <name evidence="1" type="ORF">HF690_05245</name>
</gene>
<protein>
    <submittedName>
        <fullName evidence="1">Uncharacterized protein</fullName>
    </submittedName>
</protein>
<evidence type="ECO:0000313" key="1">
    <source>
        <dbReference type="EMBL" id="NKZ38362.1"/>
    </source>
</evidence>
<dbReference type="EMBL" id="JAAZQD010000002">
    <property type="protein sequence ID" value="NKZ38362.1"/>
    <property type="molecule type" value="Genomic_DNA"/>
</dbReference>
<name>A0A846ZKP5_9GAMM</name>
<evidence type="ECO:0000313" key="2">
    <source>
        <dbReference type="Proteomes" id="UP000541636"/>
    </source>
</evidence>
<comment type="caution">
    <text evidence="1">The sequence shown here is derived from an EMBL/GenBank/DDBJ whole genome shotgun (WGS) entry which is preliminary data.</text>
</comment>
<reference evidence="1 2" key="1">
    <citation type="journal article" date="2017" name="Int. J. Syst. Evol. Microbiol.">
        <title>Oleiagrimonas citrea sp. nov., a marine bacterium isolated from tidal flat sediment and emended description of the genus Oleiagrimonas Fang et al. 2015 and Oleiagrimonas soli.</title>
        <authorList>
            <person name="Yang S.H."/>
            <person name="Seo H.S."/>
            <person name="Seong C.N."/>
            <person name="Kwon K.K."/>
        </authorList>
    </citation>
    <scope>NUCLEOTIDE SEQUENCE [LARGE SCALE GENOMIC DNA]</scope>
    <source>
        <strain evidence="1 2">MEBiC09124</strain>
    </source>
</reference>
<dbReference type="Proteomes" id="UP000541636">
    <property type="component" value="Unassembled WGS sequence"/>
</dbReference>
<keyword evidence="2" id="KW-1185">Reference proteome</keyword>
<proteinExistence type="predicted"/>
<dbReference type="AlphaFoldDB" id="A0A846ZKP5"/>
<accession>A0A846ZKP5</accession>